<name>A0AAD7Q6D4_QUISA</name>
<evidence type="ECO:0000256" key="6">
    <source>
        <dbReference type="ARBA" id="ARBA00023242"/>
    </source>
</evidence>
<dbReference type="PROSITE" id="PS50888">
    <property type="entry name" value="BHLH"/>
    <property type="match status" value="1"/>
</dbReference>
<evidence type="ECO:0000256" key="2">
    <source>
        <dbReference type="ARBA" id="ARBA00011738"/>
    </source>
</evidence>
<protein>
    <submittedName>
        <fullName evidence="9">Transcription factor</fullName>
    </submittedName>
</protein>
<proteinExistence type="predicted"/>
<evidence type="ECO:0000256" key="1">
    <source>
        <dbReference type="ARBA" id="ARBA00004123"/>
    </source>
</evidence>
<dbReference type="AlphaFoldDB" id="A0AAD7Q6D4"/>
<dbReference type="InterPro" id="IPR015660">
    <property type="entry name" value="MASH1/Ascl1a-like"/>
</dbReference>
<gene>
    <name evidence="9" type="ORF">O6P43_005514</name>
</gene>
<dbReference type="Pfam" id="PF00010">
    <property type="entry name" value="HLH"/>
    <property type="match status" value="1"/>
</dbReference>
<dbReference type="PANTHER" id="PTHR13935">
    <property type="entry name" value="ACHAETE-SCUTE TRANSCRIPTION FACTOR-RELATED"/>
    <property type="match status" value="1"/>
</dbReference>
<evidence type="ECO:0000256" key="5">
    <source>
        <dbReference type="ARBA" id="ARBA00023163"/>
    </source>
</evidence>
<dbReference type="InterPro" id="IPR036638">
    <property type="entry name" value="HLH_DNA-bd_sf"/>
</dbReference>
<organism evidence="9 10">
    <name type="scientific">Quillaja saponaria</name>
    <name type="common">Soap bark tree</name>
    <dbReference type="NCBI Taxonomy" id="32244"/>
    <lineage>
        <taxon>Eukaryota</taxon>
        <taxon>Viridiplantae</taxon>
        <taxon>Streptophyta</taxon>
        <taxon>Embryophyta</taxon>
        <taxon>Tracheophyta</taxon>
        <taxon>Spermatophyta</taxon>
        <taxon>Magnoliopsida</taxon>
        <taxon>eudicotyledons</taxon>
        <taxon>Gunneridae</taxon>
        <taxon>Pentapetalae</taxon>
        <taxon>rosids</taxon>
        <taxon>fabids</taxon>
        <taxon>Fabales</taxon>
        <taxon>Quillajaceae</taxon>
        <taxon>Quillaja</taxon>
    </lineage>
</organism>
<dbReference type="SMART" id="SM00353">
    <property type="entry name" value="HLH"/>
    <property type="match status" value="1"/>
</dbReference>
<dbReference type="Proteomes" id="UP001163823">
    <property type="component" value="Chromosome 3"/>
</dbReference>
<dbReference type="FunFam" id="4.10.280.10:FF:000085">
    <property type="entry name" value="Transcription factor bHLH126"/>
    <property type="match status" value="1"/>
</dbReference>
<reference evidence="9" key="1">
    <citation type="journal article" date="2023" name="Science">
        <title>Elucidation of the pathway for biosynthesis of saponin adjuvants from the soapbark tree.</title>
        <authorList>
            <person name="Reed J."/>
            <person name="Orme A."/>
            <person name="El-Demerdash A."/>
            <person name="Owen C."/>
            <person name="Martin L.B.B."/>
            <person name="Misra R.C."/>
            <person name="Kikuchi S."/>
            <person name="Rejzek M."/>
            <person name="Martin A.C."/>
            <person name="Harkess A."/>
            <person name="Leebens-Mack J."/>
            <person name="Louveau T."/>
            <person name="Stephenson M.J."/>
            <person name="Osbourn A."/>
        </authorList>
    </citation>
    <scope>NUCLEOTIDE SEQUENCE</scope>
    <source>
        <strain evidence="9">S10</strain>
    </source>
</reference>
<dbReference type="GO" id="GO:0000977">
    <property type="term" value="F:RNA polymerase II transcription regulatory region sequence-specific DNA binding"/>
    <property type="evidence" value="ECO:0007669"/>
    <property type="project" value="TreeGrafter"/>
</dbReference>
<comment type="subunit">
    <text evidence="2">Homodimer.</text>
</comment>
<evidence type="ECO:0000313" key="10">
    <source>
        <dbReference type="Proteomes" id="UP001163823"/>
    </source>
</evidence>
<dbReference type="EMBL" id="JARAOO010000003">
    <property type="protein sequence ID" value="KAJ7975619.1"/>
    <property type="molecule type" value="Genomic_DNA"/>
</dbReference>
<evidence type="ECO:0000256" key="7">
    <source>
        <dbReference type="SAM" id="MobiDB-lite"/>
    </source>
</evidence>
<comment type="subcellular location">
    <subcellularLocation>
        <location evidence="1">Nucleus</location>
    </subcellularLocation>
</comment>
<dbReference type="GO" id="GO:0000981">
    <property type="term" value="F:DNA-binding transcription factor activity, RNA polymerase II-specific"/>
    <property type="evidence" value="ECO:0007669"/>
    <property type="project" value="TreeGrafter"/>
</dbReference>
<dbReference type="InterPro" id="IPR011598">
    <property type="entry name" value="bHLH_dom"/>
</dbReference>
<evidence type="ECO:0000256" key="3">
    <source>
        <dbReference type="ARBA" id="ARBA00023015"/>
    </source>
</evidence>
<dbReference type="PANTHER" id="PTHR13935:SF106">
    <property type="entry name" value="ACHAETE-SCUTE COMPLEX PROTEIN T5-RELATED"/>
    <property type="match status" value="1"/>
</dbReference>
<keyword evidence="3" id="KW-0805">Transcription regulation</keyword>
<keyword evidence="4" id="KW-0238">DNA-binding</keyword>
<keyword evidence="10" id="KW-1185">Reference proteome</keyword>
<evidence type="ECO:0000259" key="8">
    <source>
        <dbReference type="PROSITE" id="PS50888"/>
    </source>
</evidence>
<dbReference type="CDD" id="cd18914">
    <property type="entry name" value="bHLH_AtORG2_like"/>
    <property type="match status" value="1"/>
</dbReference>
<accession>A0AAD7Q6D4</accession>
<keyword evidence="6" id="KW-0539">Nucleus</keyword>
<dbReference type="GO" id="GO:0046983">
    <property type="term" value="F:protein dimerization activity"/>
    <property type="evidence" value="ECO:0007669"/>
    <property type="project" value="InterPro"/>
</dbReference>
<dbReference type="GO" id="GO:0090575">
    <property type="term" value="C:RNA polymerase II transcription regulator complex"/>
    <property type="evidence" value="ECO:0007669"/>
    <property type="project" value="TreeGrafter"/>
</dbReference>
<keyword evidence="5" id="KW-0804">Transcription</keyword>
<sequence>MFPSHQGNELFIQFSSNPINQQQQQHKISEDLILLDHHHQPSFGVINDDSIENLGNKPRRRGFNKSYSTNSANDSKKMLHRDNERQRRQEMSTLYKSLRSLLPFELIKGKRSMSDHMNEAVNYIKLLQNNIEEKGAKRDELKNLSSTLNTIDHYGSGSGSGSGSSNSCLTVYQSSSGGVEIEITSSSRQVKLPLSRILEVLLEEGLEVVNCVSTKVNGRFLHIIRSEVMNSAGVDVAELKRKLANVIPSMG</sequence>
<feature type="domain" description="BHLH" evidence="8">
    <location>
        <begin position="75"/>
        <end position="127"/>
    </location>
</feature>
<feature type="region of interest" description="Disordered" evidence="7">
    <location>
        <begin position="46"/>
        <end position="90"/>
    </location>
</feature>
<evidence type="ECO:0000313" key="9">
    <source>
        <dbReference type="EMBL" id="KAJ7975619.1"/>
    </source>
</evidence>
<dbReference type="KEGG" id="qsa:O6P43_005514"/>
<comment type="caution">
    <text evidence="9">The sequence shown here is derived from an EMBL/GenBank/DDBJ whole genome shotgun (WGS) entry which is preliminary data.</text>
</comment>
<feature type="compositionally biased region" description="Basic and acidic residues" evidence="7">
    <location>
        <begin position="74"/>
        <end position="90"/>
    </location>
</feature>
<evidence type="ECO:0000256" key="4">
    <source>
        <dbReference type="ARBA" id="ARBA00023125"/>
    </source>
</evidence>
<dbReference type="Gene3D" id="4.10.280.10">
    <property type="entry name" value="Helix-loop-helix DNA-binding domain"/>
    <property type="match status" value="1"/>
</dbReference>
<dbReference type="SUPFAM" id="SSF47459">
    <property type="entry name" value="HLH, helix-loop-helix DNA-binding domain"/>
    <property type="match status" value="1"/>
</dbReference>